<organism evidence="1 2">
    <name type="scientific">Trichonephila clavata</name>
    <name type="common">Joro spider</name>
    <name type="synonym">Nephila clavata</name>
    <dbReference type="NCBI Taxonomy" id="2740835"/>
    <lineage>
        <taxon>Eukaryota</taxon>
        <taxon>Metazoa</taxon>
        <taxon>Ecdysozoa</taxon>
        <taxon>Arthropoda</taxon>
        <taxon>Chelicerata</taxon>
        <taxon>Arachnida</taxon>
        <taxon>Araneae</taxon>
        <taxon>Araneomorphae</taxon>
        <taxon>Entelegynae</taxon>
        <taxon>Araneoidea</taxon>
        <taxon>Nephilidae</taxon>
        <taxon>Trichonephila</taxon>
    </lineage>
</organism>
<keyword evidence="2" id="KW-1185">Reference proteome</keyword>
<evidence type="ECO:0000313" key="1">
    <source>
        <dbReference type="EMBL" id="GFQ80417.1"/>
    </source>
</evidence>
<accession>A0A8X6HSJ1</accession>
<dbReference type="EMBL" id="BMAO01012296">
    <property type="protein sequence ID" value="GFQ80417.1"/>
    <property type="molecule type" value="Genomic_DNA"/>
</dbReference>
<name>A0A8X6HSJ1_TRICU</name>
<reference evidence="1" key="1">
    <citation type="submission" date="2020-07" db="EMBL/GenBank/DDBJ databases">
        <title>Multicomponent nature underlies the extraordinary mechanical properties of spider dragline silk.</title>
        <authorList>
            <person name="Kono N."/>
            <person name="Nakamura H."/>
            <person name="Mori M."/>
            <person name="Yoshida Y."/>
            <person name="Ohtoshi R."/>
            <person name="Malay A.D."/>
            <person name="Moran D.A.P."/>
            <person name="Tomita M."/>
            <person name="Numata K."/>
            <person name="Arakawa K."/>
        </authorList>
    </citation>
    <scope>NUCLEOTIDE SEQUENCE</scope>
</reference>
<gene>
    <name evidence="1" type="ORF">TNCT_623771</name>
</gene>
<comment type="caution">
    <text evidence="1">The sequence shown here is derived from an EMBL/GenBank/DDBJ whole genome shotgun (WGS) entry which is preliminary data.</text>
</comment>
<evidence type="ECO:0000313" key="2">
    <source>
        <dbReference type="Proteomes" id="UP000887116"/>
    </source>
</evidence>
<dbReference type="AlphaFoldDB" id="A0A8X6HSJ1"/>
<protein>
    <submittedName>
        <fullName evidence="1">Uncharacterized protein</fullName>
    </submittedName>
</protein>
<dbReference type="Proteomes" id="UP000887116">
    <property type="component" value="Unassembled WGS sequence"/>
</dbReference>
<sequence length="161" mass="18014">MQELSLLWRGKQLNPFLNLKKGNESHAGDNINNSKCESFPPGIDIIVSLMKSRLLRAFSEIQSSSVSSSIKALFFLLIHLELVECVFRYDEAVVSPSAFPSLPTEWDNRLHHVILFAHVSEGWMTTLFVLRGEEPFSFGETRCVKTVCALGNVGASLLETE</sequence>
<proteinExistence type="predicted"/>